<dbReference type="OrthoDB" id="1925022at2759"/>
<dbReference type="GO" id="GO:0035251">
    <property type="term" value="F:UDP-glucosyltransferase activity"/>
    <property type="evidence" value="ECO:0007669"/>
    <property type="project" value="TreeGrafter"/>
</dbReference>
<dbReference type="EMBL" id="RXIC02000020">
    <property type="protein sequence ID" value="KAB1221195.1"/>
    <property type="molecule type" value="Genomic_DNA"/>
</dbReference>
<dbReference type="InterPro" id="IPR002213">
    <property type="entry name" value="UDP_glucos_trans"/>
</dbReference>
<evidence type="ECO:0000256" key="3">
    <source>
        <dbReference type="ARBA" id="ARBA00022679"/>
    </source>
</evidence>
<organism evidence="4 5">
    <name type="scientific">Morella rubra</name>
    <name type="common">Chinese bayberry</name>
    <dbReference type="NCBI Taxonomy" id="262757"/>
    <lineage>
        <taxon>Eukaryota</taxon>
        <taxon>Viridiplantae</taxon>
        <taxon>Streptophyta</taxon>
        <taxon>Embryophyta</taxon>
        <taxon>Tracheophyta</taxon>
        <taxon>Spermatophyta</taxon>
        <taxon>Magnoliopsida</taxon>
        <taxon>eudicotyledons</taxon>
        <taxon>Gunneridae</taxon>
        <taxon>Pentapetalae</taxon>
        <taxon>rosids</taxon>
        <taxon>fabids</taxon>
        <taxon>Fagales</taxon>
        <taxon>Myricaceae</taxon>
        <taxon>Morella</taxon>
    </lineage>
</organism>
<protein>
    <submittedName>
        <fullName evidence="4">UDP-glycosyltransferase 73C2</fullName>
    </submittedName>
</protein>
<gene>
    <name evidence="4" type="ORF">CJ030_MR2G025729</name>
</gene>
<keyword evidence="2" id="KW-0328">Glycosyltransferase</keyword>
<name>A0A6A1W7Q8_9ROSI</name>
<dbReference type="SUPFAM" id="SSF53756">
    <property type="entry name" value="UDP-Glycosyltransferase/glycogen phosphorylase"/>
    <property type="match status" value="1"/>
</dbReference>
<evidence type="ECO:0000256" key="1">
    <source>
        <dbReference type="ARBA" id="ARBA00009995"/>
    </source>
</evidence>
<dbReference type="AlphaFoldDB" id="A0A6A1W7Q8"/>
<comment type="caution">
    <text evidence="4">The sequence shown here is derived from an EMBL/GenBank/DDBJ whole genome shotgun (WGS) entry which is preliminary data.</text>
</comment>
<keyword evidence="3 4" id="KW-0808">Transferase</keyword>
<dbReference type="CDD" id="cd03784">
    <property type="entry name" value="GT1_Gtf-like"/>
    <property type="match status" value="1"/>
</dbReference>
<keyword evidence="5" id="KW-1185">Reference proteome</keyword>
<dbReference type="Pfam" id="PF00201">
    <property type="entry name" value="UDPGT"/>
    <property type="match status" value="1"/>
</dbReference>
<dbReference type="PANTHER" id="PTHR48047:SF229">
    <property type="entry name" value="UDP-GLYCOSYLTRANSFERASE 73C3-RELATED"/>
    <property type="match status" value="1"/>
</dbReference>
<reference evidence="4 5" key="1">
    <citation type="journal article" date="2019" name="Plant Biotechnol. J.">
        <title>The red bayberry genome and genetic basis of sex determination.</title>
        <authorList>
            <person name="Jia H.M."/>
            <person name="Jia H.J."/>
            <person name="Cai Q.L."/>
            <person name="Wang Y."/>
            <person name="Zhao H.B."/>
            <person name="Yang W.F."/>
            <person name="Wang G.Y."/>
            <person name="Li Y.H."/>
            <person name="Zhan D.L."/>
            <person name="Shen Y.T."/>
            <person name="Niu Q.F."/>
            <person name="Chang L."/>
            <person name="Qiu J."/>
            <person name="Zhao L."/>
            <person name="Xie H.B."/>
            <person name="Fu W.Y."/>
            <person name="Jin J."/>
            <person name="Li X.W."/>
            <person name="Jiao Y."/>
            <person name="Zhou C.C."/>
            <person name="Tu T."/>
            <person name="Chai C.Y."/>
            <person name="Gao J.L."/>
            <person name="Fan L.J."/>
            <person name="van de Weg E."/>
            <person name="Wang J.Y."/>
            <person name="Gao Z.S."/>
        </authorList>
    </citation>
    <scope>NUCLEOTIDE SEQUENCE [LARGE SCALE GENOMIC DNA]</scope>
    <source>
        <tissue evidence="4">Leaves</tissue>
    </source>
</reference>
<proteinExistence type="inferred from homology"/>
<comment type="similarity">
    <text evidence="1">Belongs to the UDP-glycosyltransferase family.</text>
</comment>
<evidence type="ECO:0000256" key="2">
    <source>
        <dbReference type="ARBA" id="ARBA00022676"/>
    </source>
</evidence>
<sequence>MELGLGLEASNRPFIWVIRKGYKTDELAKWISEERFEERTKGRSLLIWDWAPQLLILSHPAVGVFLTHCGWNSVLEGLSTGLPLVTWPLFSAQFFSEKLVVRVLSVGVSVGAQFAIKWGDEEKYGVIVKREDIKNAIDLAMDEDEEGEKRRERARELAAMATKARGSGGSSDQNITLLIEDIMRHATVKKANITERV</sequence>
<evidence type="ECO:0000313" key="5">
    <source>
        <dbReference type="Proteomes" id="UP000516437"/>
    </source>
</evidence>
<dbReference type="Gene3D" id="3.40.50.2000">
    <property type="entry name" value="Glycogen Phosphorylase B"/>
    <property type="match status" value="2"/>
</dbReference>
<dbReference type="PANTHER" id="PTHR48047">
    <property type="entry name" value="GLYCOSYLTRANSFERASE"/>
    <property type="match status" value="1"/>
</dbReference>
<dbReference type="Proteomes" id="UP000516437">
    <property type="component" value="Chromosome 2"/>
</dbReference>
<accession>A0A6A1W7Q8</accession>
<evidence type="ECO:0000313" key="4">
    <source>
        <dbReference type="EMBL" id="KAB1221195.1"/>
    </source>
</evidence>